<dbReference type="Proteomes" id="UP000000641">
    <property type="component" value="Chromosome"/>
</dbReference>
<feature type="transmembrane region" description="Helical" evidence="1">
    <location>
        <begin position="94"/>
        <end position="111"/>
    </location>
</feature>
<dbReference type="EMBL" id="CP000505">
    <property type="protein sequence ID" value="ABL78329.1"/>
    <property type="molecule type" value="Genomic_DNA"/>
</dbReference>
<dbReference type="eggNOG" id="arCOG09700">
    <property type="taxonomic scope" value="Archaea"/>
</dbReference>
<dbReference type="InterPro" id="IPR003675">
    <property type="entry name" value="Rce1/LyrA-like_dom"/>
</dbReference>
<feature type="transmembrane region" description="Helical" evidence="1">
    <location>
        <begin position="145"/>
        <end position="165"/>
    </location>
</feature>
<evidence type="ECO:0000256" key="1">
    <source>
        <dbReference type="SAM" id="Phobius"/>
    </source>
</evidence>
<dbReference type="AlphaFoldDB" id="A1RYP9"/>
<feature type="transmembrane region" description="Helical" evidence="1">
    <location>
        <begin position="197"/>
        <end position="216"/>
    </location>
</feature>
<protein>
    <submittedName>
        <fullName evidence="3">Abortive infection protein</fullName>
    </submittedName>
</protein>
<gene>
    <name evidence="3" type="ordered locus">Tpen_0928</name>
</gene>
<dbReference type="HOGENOM" id="CLU_1387640_0_0_2"/>
<evidence type="ECO:0000313" key="4">
    <source>
        <dbReference type="Proteomes" id="UP000000641"/>
    </source>
</evidence>
<dbReference type="GO" id="GO:0080120">
    <property type="term" value="P:CAAX-box protein maturation"/>
    <property type="evidence" value="ECO:0007669"/>
    <property type="project" value="UniProtKB-ARBA"/>
</dbReference>
<keyword evidence="1" id="KW-0812">Transmembrane</keyword>
<sequence length="230" mass="25073">MDTRLLGNTARTYITLLCTRSGDGMEGLWVAVYVGYVALVNVYPEAAYLELLACSFFLLRGNSALTGSRLDGRAAVFLLVAPVAFQPLLYVRSVTLPSPLSLLFAVLASFSEEYFFRGFLLGVAGNPLQAYLFALSHLALSDPVYLVNSALLVPHYFLLGLVAGLLAERWGLLSSILFHAAYNACSIFLYVEYSLQALLLLVLLDAALLVATFLLTTCKKSILTARVLPF</sequence>
<keyword evidence="1" id="KW-0472">Membrane</keyword>
<keyword evidence="1" id="KW-1133">Transmembrane helix</keyword>
<keyword evidence="4" id="KW-1185">Reference proteome</keyword>
<feature type="domain" description="CAAX prenyl protease 2/Lysostaphin resistance protein A-like" evidence="2">
    <location>
        <begin position="99"/>
        <end position="184"/>
    </location>
</feature>
<evidence type="ECO:0000259" key="2">
    <source>
        <dbReference type="Pfam" id="PF02517"/>
    </source>
</evidence>
<feature type="transmembrane region" description="Helical" evidence="1">
    <location>
        <begin position="172"/>
        <end position="191"/>
    </location>
</feature>
<proteinExistence type="predicted"/>
<name>A1RYP9_THEPD</name>
<dbReference type="KEGG" id="tpe:Tpen_0928"/>
<feature type="transmembrane region" description="Helical" evidence="1">
    <location>
        <begin position="118"/>
        <end position="139"/>
    </location>
</feature>
<dbReference type="GO" id="GO:0004175">
    <property type="term" value="F:endopeptidase activity"/>
    <property type="evidence" value="ECO:0007669"/>
    <property type="project" value="UniProtKB-ARBA"/>
</dbReference>
<reference evidence="4" key="1">
    <citation type="journal article" date="2008" name="J. Bacteriol.">
        <title>Genome sequence of Thermofilum pendens reveals an exceptional loss of biosynthetic pathways without genome reduction.</title>
        <authorList>
            <person name="Anderson I."/>
            <person name="Rodriguez J."/>
            <person name="Susanti D."/>
            <person name="Porat I."/>
            <person name="Reich C."/>
            <person name="Ulrich L.E."/>
            <person name="Elkins J.G."/>
            <person name="Mavromatis K."/>
            <person name="Lykidis A."/>
            <person name="Kim E."/>
            <person name="Thompson L.S."/>
            <person name="Nolan M."/>
            <person name="Land M."/>
            <person name="Copeland A."/>
            <person name="Lapidus A."/>
            <person name="Lucas S."/>
            <person name="Detter C."/>
            <person name="Zhulin I.B."/>
            <person name="Olsen G.J."/>
            <person name="Whitman W."/>
            <person name="Mukhopadhyay B."/>
            <person name="Bristow J."/>
            <person name="Kyrpides N."/>
        </authorList>
    </citation>
    <scope>NUCLEOTIDE SEQUENCE [LARGE SCALE GENOMIC DNA]</scope>
    <source>
        <strain evidence="4">DSM 2475 / Hrk 5</strain>
    </source>
</reference>
<evidence type="ECO:0000313" key="3">
    <source>
        <dbReference type="EMBL" id="ABL78329.1"/>
    </source>
</evidence>
<feature type="transmembrane region" description="Helical" evidence="1">
    <location>
        <begin position="33"/>
        <end position="58"/>
    </location>
</feature>
<dbReference type="Pfam" id="PF02517">
    <property type="entry name" value="Rce1-like"/>
    <property type="match status" value="1"/>
</dbReference>
<dbReference type="EnsemblBacteria" id="ABL78329">
    <property type="protein sequence ID" value="ABL78329"/>
    <property type="gene ID" value="Tpen_0928"/>
</dbReference>
<organism evidence="3 4">
    <name type="scientific">Thermofilum pendens (strain DSM 2475 / Hrk 5)</name>
    <dbReference type="NCBI Taxonomy" id="368408"/>
    <lineage>
        <taxon>Archaea</taxon>
        <taxon>Thermoproteota</taxon>
        <taxon>Thermoprotei</taxon>
        <taxon>Thermofilales</taxon>
        <taxon>Thermofilaceae</taxon>
        <taxon>Thermofilum</taxon>
    </lineage>
</organism>
<accession>A1RYP9</accession>